<keyword evidence="5 7" id="KW-1133">Transmembrane helix</keyword>
<dbReference type="EMBL" id="DXEI01000141">
    <property type="protein sequence ID" value="HIX95700.1"/>
    <property type="molecule type" value="Genomic_DNA"/>
</dbReference>
<evidence type="ECO:0000256" key="3">
    <source>
        <dbReference type="ARBA" id="ARBA00022475"/>
    </source>
</evidence>
<dbReference type="PANTHER" id="PTHR30221:SF1">
    <property type="entry name" value="SMALL-CONDUCTANCE MECHANOSENSITIVE CHANNEL"/>
    <property type="match status" value="1"/>
</dbReference>
<evidence type="ECO:0000256" key="1">
    <source>
        <dbReference type="ARBA" id="ARBA00004651"/>
    </source>
</evidence>
<evidence type="ECO:0000256" key="5">
    <source>
        <dbReference type="ARBA" id="ARBA00022989"/>
    </source>
</evidence>
<organism evidence="11 12">
    <name type="scientific">Candidatus Gemmiger excrementipullorum</name>
    <dbReference type="NCBI Taxonomy" id="2838610"/>
    <lineage>
        <taxon>Bacteria</taxon>
        <taxon>Bacillati</taxon>
        <taxon>Bacillota</taxon>
        <taxon>Clostridia</taxon>
        <taxon>Eubacteriales</taxon>
        <taxon>Gemmiger</taxon>
    </lineage>
</organism>
<dbReference type="PANTHER" id="PTHR30221">
    <property type="entry name" value="SMALL-CONDUCTANCE MECHANOSENSITIVE CHANNEL"/>
    <property type="match status" value="1"/>
</dbReference>
<dbReference type="Pfam" id="PF00924">
    <property type="entry name" value="MS_channel_2nd"/>
    <property type="match status" value="1"/>
</dbReference>
<accession>A0A9D1Y5E6</accession>
<comment type="similarity">
    <text evidence="2">Belongs to the MscS (TC 1.A.23) family.</text>
</comment>
<dbReference type="Pfam" id="PF21088">
    <property type="entry name" value="MS_channel_1st"/>
    <property type="match status" value="1"/>
</dbReference>
<comment type="caution">
    <text evidence="11">The sequence shown here is derived from an EMBL/GenBank/DDBJ whole genome shotgun (WGS) entry which is preliminary data.</text>
</comment>
<reference evidence="11" key="1">
    <citation type="journal article" date="2021" name="PeerJ">
        <title>Extensive microbial diversity within the chicken gut microbiome revealed by metagenomics and culture.</title>
        <authorList>
            <person name="Gilroy R."/>
            <person name="Ravi A."/>
            <person name="Getino M."/>
            <person name="Pursley I."/>
            <person name="Horton D.L."/>
            <person name="Alikhan N.F."/>
            <person name="Baker D."/>
            <person name="Gharbi K."/>
            <person name="Hall N."/>
            <person name="Watson M."/>
            <person name="Adriaenssens E.M."/>
            <person name="Foster-Nyarko E."/>
            <person name="Jarju S."/>
            <person name="Secka A."/>
            <person name="Antonio M."/>
            <person name="Oren A."/>
            <person name="Chaudhuri R.R."/>
            <person name="La Ragione R."/>
            <person name="Hildebrand F."/>
            <person name="Pallen M.J."/>
        </authorList>
    </citation>
    <scope>NUCLEOTIDE SEQUENCE</scope>
    <source>
        <strain evidence="11">ChiHecec2B26-7398</strain>
    </source>
</reference>
<evidence type="ECO:0000313" key="12">
    <source>
        <dbReference type="Proteomes" id="UP000886751"/>
    </source>
</evidence>
<feature type="transmembrane region" description="Helical" evidence="7">
    <location>
        <begin position="66"/>
        <end position="88"/>
    </location>
</feature>
<dbReference type="InterPro" id="IPR010920">
    <property type="entry name" value="LSM_dom_sf"/>
</dbReference>
<dbReference type="InterPro" id="IPR045275">
    <property type="entry name" value="MscS_archaea/bacteria_type"/>
</dbReference>
<gene>
    <name evidence="11" type="ORF">H9846_09625</name>
</gene>
<dbReference type="InterPro" id="IPR049278">
    <property type="entry name" value="MS_channel_C"/>
</dbReference>
<dbReference type="InterPro" id="IPR006685">
    <property type="entry name" value="MscS_channel_2nd"/>
</dbReference>
<evidence type="ECO:0000256" key="6">
    <source>
        <dbReference type="ARBA" id="ARBA00023136"/>
    </source>
</evidence>
<name>A0A9D1Y5E6_9FIRM</name>
<dbReference type="InterPro" id="IPR011066">
    <property type="entry name" value="MscS_channel_C_sf"/>
</dbReference>
<feature type="transmembrane region" description="Helical" evidence="7">
    <location>
        <begin position="6"/>
        <end position="30"/>
    </location>
</feature>
<dbReference type="Gene3D" id="3.30.70.100">
    <property type="match status" value="1"/>
</dbReference>
<dbReference type="SUPFAM" id="SSF82861">
    <property type="entry name" value="Mechanosensitive channel protein MscS (YggB), transmembrane region"/>
    <property type="match status" value="1"/>
</dbReference>
<dbReference type="SUPFAM" id="SSF82689">
    <property type="entry name" value="Mechanosensitive channel protein MscS (YggB), C-terminal domain"/>
    <property type="match status" value="1"/>
</dbReference>
<dbReference type="InterPro" id="IPR023408">
    <property type="entry name" value="MscS_beta-dom_sf"/>
</dbReference>
<dbReference type="SUPFAM" id="SSF50182">
    <property type="entry name" value="Sm-like ribonucleoproteins"/>
    <property type="match status" value="1"/>
</dbReference>
<keyword evidence="4 7" id="KW-0812">Transmembrane</keyword>
<evidence type="ECO:0000313" key="11">
    <source>
        <dbReference type="EMBL" id="HIX95700.1"/>
    </source>
</evidence>
<reference evidence="11" key="2">
    <citation type="submission" date="2021-04" db="EMBL/GenBank/DDBJ databases">
        <authorList>
            <person name="Gilroy R."/>
        </authorList>
    </citation>
    <scope>NUCLEOTIDE SEQUENCE</scope>
    <source>
        <strain evidence="11">ChiHecec2B26-7398</strain>
    </source>
</reference>
<dbReference type="InterPro" id="IPR049142">
    <property type="entry name" value="MS_channel_1st"/>
</dbReference>
<sequence>MEALSFGLALQFLPAILLVLAALAVPELYVRLIRRMLDGLRAHLAEWLYILLDSYVRPTAQILRVLLLYLALVMAPFVAQHALLMSVLGTLRDLLVTFFVGLGAWRAAPISRLLLSSAQNKLDLQTNQTMARFFENIFRALVAAFTGIALLDRLGVPVAGLLTGAGVAGLAISLAAQSTLSNLIAGITLVLEHPFGIGDYVLLGDCEGTVEDISFRSTRIRTTDNVAVTIENAKVCAESIQNFNQRSSRLWQFTLGLTYDTPPERLEQLCKDLTELLQAQPTVTGAVTVTVDRFNEYSIDLLARVYLTTVPYGDYLRERSRLNLEILQLAARDGCSFAFPTTTVDLPQPPAP</sequence>
<evidence type="ECO:0000256" key="4">
    <source>
        <dbReference type="ARBA" id="ARBA00022692"/>
    </source>
</evidence>
<proteinExistence type="inferred from homology"/>
<dbReference type="Proteomes" id="UP000886751">
    <property type="component" value="Unassembled WGS sequence"/>
</dbReference>
<dbReference type="GO" id="GO:0005886">
    <property type="term" value="C:plasma membrane"/>
    <property type="evidence" value="ECO:0007669"/>
    <property type="project" value="UniProtKB-SubCell"/>
</dbReference>
<evidence type="ECO:0000259" key="9">
    <source>
        <dbReference type="Pfam" id="PF21082"/>
    </source>
</evidence>
<feature type="transmembrane region" description="Helical" evidence="7">
    <location>
        <begin position="136"/>
        <end position="152"/>
    </location>
</feature>
<evidence type="ECO:0000256" key="7">
    <source>
        <dbReference type="SAM" id="Phobius"/>
    </source>
</evidence>
<dbReference type="Gene3D" id="2.30.30.60">
    <property type="match status" value="1"/>
</dbReference>
<evidence type="ECO:0000256" key="2">
    <source>
        <dbReference type="ARBA" id="ARBA00008017"/>
    </source>
</evidence>
<dbReference type="AlphaFoldDB" id="A0A9D1Y5E6"/>
<dbReference type="InterPro" id="IPR011014">
    <property type="entry name" value="MscS_channel_TM-2"/>
</dbReference>
<evidence type="ECO:0000259" key="8">
    <source>
        <dbReference type="Pfam" id="PF00924"/>
    </source>
</evidence>
<protein>
    <submittedName>
        <fullName evidence="11">Mechanosensitive ion channel family protein</fullName>
    </submittedName>
</protein>
<feature type="domain" description="Mechanosensitive ion channel MscS C-terminal" evidence="9">
    <location>
        <begin position="253"/>
        <end position="334"/>
    </location>
</feature>
<keyword evidence="3" id="KW-1003">Cell membrane</keyword>
<feature type="transmembrane region" description="Helical" evidence="7">
    <location>
        <begin position="94"/>
        <end position="115"/>
    </location>
</feature>
<feature type="domain" description="Mechanosensitive ion channel transmembrane helices 2/3" evidence="10">
    <location>
        <begin position="136"/>
        <end position="177"/>
    </location>
</feature>
<feature type="domain" description="Mechanosensitive ion channel MscS" evidence="8">
    <location>
        <begin position="179"/>
        <end position="244"/>
    </location>
</feature>
<comment type="subcellular location">
    <subcellularLocation>
        <location evidence="1">Cell membrane</location>
        <topology evidence="1">Multi-pass membrane protein</topology>
    </subcellularLocation>
</comment>
<evidence type="ECO:0000259" key="10">
    <source>
        <dbReference type="Pfam" id="PF21088"/>
    </source>
</evidence>
<dbReference type="Pfam" id="PF21082">
    <property type="entry name" value="MS_channel_3rd"/>
    <property type="match status" value="1"/>
</dbReference>
<dbReference type="GO" id="GO:0008381">
    <property type="term" value="F:mechanosensitive monoatomic ion channel activity"/>
    <property type="evidence" value="ECO:0007669"/>
    <property type="project" value="InterPro"/>
</dbReference>
<keyword evidence="6 7" id="KW-0472">Membrane</keyword>
<dbReference type="Gene3D" id="1.10.287.1260">
    <property type="match status" value="1"/>
</dbReference>